<dbReference type="PROSITE" id="PS50940">
    <property type="entry name" value="CHIT_BIND_II"/>
    <property type="match status" value="1"/>
</dbReference>
<proteinExistence type="predicted"/>
<feature type="compositionally biased region" description="Low complexity" evidence="1">
    <location>
        <begin position="655"/>
        <end position="676"/>
    </location>
</feature>
<evidence type="ECO:0000256" key="2">
    <source>
        <dbReference type="SAM" id="SignalP"/>
    </source>
</evidence>
<feature type="compositionally biased region" description="Polar residues" evidence="1">
    <location>
        <begin position="459"/>
        <end position="499"/>
    </location>
</feature>
<reference evidence="5" key="1">
    <citation type="submission" date="2025-08" db="UniProtKB">
        <authorList>
            <consortium name="RefSeq"/>
        </authorList>
    </citation>
    <scope>IDENTIFICATION</scope>
    <source>
        <tissue evidence="5">Gonads</tissue>
    </source>
</reference>
<dbReference type="Proteomes" id="UP000504635">
    <property type="component" value="Unplaced"/>
</dbReference>
<keyword evidence="2" id="KW-0732">Signal</keyword>
<evidence type="ECO:0000313" key="4">
    <source>
        <dbReference type="Proteomes" id="UP000504635"/>
    </source>
</evidence>
<feature type="compositionally biased region" description="Low complexity" evidence="1">
    <location>
        <begin position="292"/>
        <end position="301"/>
    </location>
</feature>
<dbReference type="Gene3D" id="2.170.140.10">
    <property type="entry name" value="Chitin binding domain"/>
    <property type="match status" value="1"/>
</dbReference>
<organism evidence="4 5">
    <name type="scientific">Sitophilus oryzae</name>
    <name type="common">Rice weevil</name>
    <name type="synonym">Curculio oryzae</name>
    <dbReference type="NCBI Taxonomy" id="7048"/>
    <lineage>
        <taxon>Eukaryota</taxon>
        <taxon>Metazoa</taxon>
        <taxon>Ecdysozoa</taxon>
        <taxon>Arthropoda</taxon>
        <taxon>Hexapoda</taxon>
        <taxon>Insecta</taxon>
        <taxon>Pterygota</taxon>
        <taxon>Neoptera</taxon>
        <taxon>Endopterygota</taxon>
        <taxon>Coleoptera</taxon>
        <taxon>Polyphaga</taxon>
        <taxon>Cucujiformia</taxon>
        <taxon>Curculionidae</taxon>
        <taxon>Dryophthorinae</taxon>
        <taxon>Sitophilus</taxon>
    </lineage>
</organism>
<dbReference type="SMART" id="SM00494">
    <property type="entry name" value="ChtBD2"/>
    <property type="match status" value="1"/>
</dbReference>
<dbReference type="InterPro" id="IPR036508">
    <property type="entry name" value="Chitin-bd_dom_sf"/>
</dbReference>
<sequence>MKEWKYFGIALLAIITPISSQQGYNYPTPSKPFNGGASQAPVDYTPPTNGYPSSTNGSPHPPTPGGFPTPSSGDFSRPSSRGYPSSTASTSSGGYPTPTSSSYPDVTQNGYPSHSNGHRPGGYSSQGGSSYPAQPTGGYPSGQNGFRDGQNGHGGSTTPKYSGNGYSSQNGYSSVPRGPTSPTYTSSGYPASQPSQGGPSSPTSYPEQFNRPSQNQGQFPSPSPDSTEYPSPTVSGFPSERPTSYQNGQTGYSGGHNGHPAGQNSFPSSQNGKGDISGQTRQFIEEFEPAPEAESSSPNEPDTNEVDYSAISGQPDVDYPILASAPETSFRCDQQQYPGYYADLETRCQVFHICTNNKTYDFLCPNGTIFHQEFLVCVWWHEFDCNSAPSFYGVNADLYDYSFTGAQQQTGAIPAGDDSFGGPSREFEQNLDAQTPTNGHGPGEPVNGQASQGKYEPQGPSSQQVPFQSTQAPRRYEGTSQGYPGSQLQRQNGHQTTQPPERYDGDIQGYPGRQSQSSDRQYIPPQSTQLPGRYDKSQGYPEQRPTQSTQFAGQNGGYHDNQPQGSNGQQRPSLTTQIPRGHEGASQGYPGQQNVIPSTQPPRQYQSQGANGRHRPSQTTQTPERYNGVSEGYPSGRPYEDSGQQRPIQSTETHGQYPEYPGGQPGQQPFQSGQAPKQYKETSQDYPDSSNEISNGHRRPLQTTPSSRNGYLPPRPSQAPGDDRYSTNRPSPQQNGYSRNGNGHNGQYPASETSNGGTYPTTQGPRIPTQIPARDYLPPLRK</sequence>
<evidence type="ECO:0000256" key="1">
    <source>
        <dbReference type="SAM" id="MobiDB-lite"/>
    </source>
</evidence>
<feature type="compositionally biased region" description="Polar residues" evidence="1">
    <location>
        <begin position="748"/>
        <end position="764"/>
    </location>
</feature>
<feature type="signal peptide" evidence="2">
    <location>
        <begin position="1"/>
        <end position="20"/>
    </location>
</feature>
<feature type="compositionally biased region" description="Polar residues" evidence="1">
    <location>
        <begin position="642"/>
        <end position="654"/>
    </location>
</feature>
<dbReference type="Pfam" id="PF01607">
    <property type="entry name" value="CBM_14"/>
    <property type="match status" value="1"/>
</dbReference>
<dbReference type="AlphaFoldDB" id="A0A6J2XPP9"/>
<feature type="compositionally biased region" description="Polar residues" evidence="1">
    <location>
        <begin position="589"/>
        <end position="610"/>
    </location>
</feature>
<feature type="compositionally biased region" description="Polar residues" evidence="1">
    <location>
        <begin position="561"/>
        <end position="578"/>
    </location>
</feature>
<name>A0A6J2XPP9_SITOR</name>
<dbReference type="RefSeq" id="XP_030752629.1">
    <property type="nucleotide sequence ID" value="XM_030896769.1"/>
</dbReference>
<feature type="compositionally biased region" description="Polar residues" evidence="1">
    <location>
        <begin position="727"/>
        <end position="742"/>
    </location>
</feature>
<dbReference type="PANTHER" id="PTHR22933:SF42">
    <property type="entry name" value="FI18455P1-RELATED"/>
    <property type="match status" value="1"/>
</dbReference>
<feature type="compositionally biased region" description="Polar residues" evidence="1">
    <location>
        <begin position="46"/>
        <end position="56"/>
    </location>
</feature>
<evidence type="ECO:0000313" key="5">
    <source>
        <dbReference type="RefSeq" id="XP_030752629.1"/>
    </source>
</evidence>
<feature type="compositionally biased region" description="Low complexity" evidence="1">
    <location>
        <begin position="68"/>
        <end position="104"/>
    </location>
</feature>
<feature type="compositionally biased region" description="Polar residues" evidence="1">
    <location>
        <begin position="544"/>
        <end position="553"/>
    </location>
</feature>
<keyword evidence="4" id="KW-1185">Reference proteome</keyword>
<feature type="region of interest" description="Disordered" evidence="1">
    <location>
        <begin position="410"/>
        <end position="782"/>
    </location>
</feature>
<dbReference type="PANTHER" id="PTHR22933">
    <property type="entry name" value="FI18007P1-RELATED"/>
    <property type="match status" value="1"/>
</dbReference>
<dbReference type="InParanoid" id="A0A6J2XPP9"/>
<feature type="region of interest" description="Disordered" evidence="1">
    <location>
        <begin position="20"/>
        <end position="277"/>
    </location>
</feature>
<feature type="compositionally biased region" description="Polar residues" evidence="1">
    <location>
        <begin position="210"/>
        <end position="250"/>
    </location>
</feature>
<dbReference type="GO" id="GO:0005576">
    <property type="term" value="C:extracellular region"/>
    <property type="evidence" value="ECO:0007669"/>
    <property type="project" value="InterPro"/>
</dbReference>
<feature type="compositionally biased region" description="Polar residues" evidence="1">
    <location>
        <begin position="513"/>
        <end position="530"/>
    </location>
</feature>
<gene>
    <name evidence="5" type="primary">LOC115879782</name>
</gene>
<dbReference type="InterPro" id="IPR052976">
    <property type="entry name" value="Scoloptoxin-like"/>
</dbReference>
<dbReference type="GO" id="GO:0008061">
    <property type="term" value="F:chitin binding"/>
    <property type="evidence" value="ECO:0007669"/>
    <property type="project" value="InterPro"/>
</dbReference>
<feature type="chain" id="PRO_5027025437" evidence="2">
    <location>
        <begin position="21"/>
        <end position="782"/>
    </location>
</feature>
<feature type="compositionally biased region" description="Low complexity" evidence="1">
    <location>
        <begin position="186"/>
        <end position="206"/>
    </location>
</feature>
<dbReference type="OrthoDB" id="6428908at2759"/>
<feature type="compositionally biased region" description="Low complexity" evidence="1">
    <location>
        <begin position="161"/>
        <end position="174"/>
    </location>
</feature>
<evidence type="ECO:0000259" key="3">
    <source>
        <dbReference type="PROSITE" id="PS50940"/>
    </source>
</evidence>
<dbReference type="InterPro" id="IPR002557">
    <property type="entry name" value="Chitin-bd_dom"/>
</dbReference>
<feature type="compositionally biased region" description="Low complexity" evidence="1">
    <location>
        <begin position="121"/>
        <end position="131"/>
    </location>
</feature>
<protein>
    <submittedName>
        <fullName evidence="5">Trithorax group protein osa-like</fullName>
    </submittedName>
</protein>
<accession>A0A6J2XPP9</accession>
<feature type="compositionally biased region" description="Polar residues" evidence="1">
    <location>
        <begin position="262"/>
        <end position="277"/>
    </location>
</feature>
<feature type="region of interest" description="Disordered" evidence="1">
    <location>
        <begin position="288"/>
        <end position="307"/>
    </location>
</feature>
<dbReference type="GeneID" id="115879782"/>
<feature type="compositionally biased region" description="Polar residues" evidence="1">
    <location>
        <begin position="684"/>
        <end position="694"/>
    </location>
</feature>
<dbReference type="KEGG" id="soy:115879782"/>
<dbReference type="SUPFAM" id="SSF57625">
    <property type="entry name" value="Invertebrate chitin-binding proteins"/>
    <property type="match status" value="1"/>
</dbReference>
<feature type="domain" description="Chitin-binding type-2" evidence="3">
    <location>
        <begin position="329"/>
        <end position="387"/>
    </location>
</feature>
<feature type="compositionally biased region" description="Polar residues" evidence="1">
    <location>
        <begin position="105"/>
        <end position="115"/>
    </location>
</feature>